<dbReference type="Proteomes" id="UP000580250">
    <property type="component" value="Unassembled WGS sequence"/>
</dbReference>
<dbReference type="OrthoDB" id="9974421at2759"/>
<reference evidence="13 14" key="1">
    <citation type="submission" date="2020-08" db="EMBL/GenBank/DDBJ databases">
        <authorList>
            <person name="Koutsovoulos G."/>
            <person name="Danchin GJ E."/>
        </authorList>
    </citation>
    <scope>NUCLEOTIDE SEQUENCE [LARGE SCALE GENOMIC DNA]</scope>
</reference>
<dbReference type="SUPFAM" id="SSF53474">
    <property type="entry name" value="alpha/beta-Hydrolases"/>
    <property type="match status" value="1"/>
</dbReference>
<dbReference type="GO" id="GO:0043202">
    <property type="term" value="C:lysosomal lumen"/>
    <property type="evidence" value="ECO:0007669"/>
    <property type="project" value="UniProtKB-SubCell"/>
</dbReference>
<dbReference type="FunFam" id="3.40.50.1820:FF:000021">
    <property type="entry name" value="Lipase"/>
    <property type="match status" value="1"/>
</dbReference>
<organism evidence="13 14">
    <name type="scientific">Meloidogyne enterolobii</name>
    <name type="common">Root-knot nematode worm</name>
    <name type="synonym">Meloidogyne mayaguensis</name>
    <dbReference type="NCBI Taxonomy" id="390850"/>
    <lineage>
        <taxon>Eukaryota</taxon>
        <taxon>Metazoa</taxon>
        <taxon>Ecdysozoa</taxon>
        <taxon>Nematoda</taxon>
        <taxon>Chromadorea</taxon>
        <taxon>Rhabditida</taxon>
        <taxon>Tylenchina</taxon>
        <taxon>Tylenchomorpha</taxon>
        <taxon>Tylenchoidea</taxon>
        <taxon>Meloidogynidae</taxon>
        <taxon>Meloidogyninae</taxon>
        <taxon>Meloidogyne</taxon>
    </lineage>
</organism>
<evidence type="ECO:0000256" key="8">
    <source>
        <dbReference type="ARBA" id="ARBA00023228"/>
    </source>
</evidence>
<sequence length="421" mass="48772">MKLINYLILIFILNNFFVFSNKEKIFLIKELPEESLTTPEIIEYYGYKCEIHKVLTEDEYILEMHRIPFGRNFNEINNKPVIFLQHGLLASSADWITNLPYQSLGFLLADAGFDVWLGNVRGNFYSSKHKKYTRKDPKYWNFSWDEMSSKDLPAMIDKALKVSGQSKLYYVGHSQGTEIMFAQLSNGNPNFSKKAKIYSSFSFYSPFKIIKFFALAPVASVKHIKGLFAIIGKLFGKHLGILSWLFGSHEFLPHNWATQLFAKMICGQSWENPFCDNILFLIGGPETSQFNRSRLMVYMAHEPAGTSTKNIIHWSQMQQSGFVQKFNYGTAKANYLHYGQNTPPIYNLTKISNVPIYLYYSDSDWLATKKDVEETILQQIPSKYIKIAKNLPNFNHFDFIWGINANKIIYDEIIKEALKEE</sequence>
<dbReference type="InterPro" id="IPR006693">
    <property type="entry name" value="AB_hydrolase_lipase"/>
</dbReference>
<dbReference type="EMBL" id="CAJEWN010000266">
    <property type="protein sequence ID" value="CAD2175983.1"/>
    <property type="molecule type" value="Genomic_DNA"/>
</dbReference>
<comment type="subcellular location">
    <subcellularLocation>
        <location evidence="1">Lysosome lumen</location>
    </subcellularLocation>
</comment>
<evidence type="ECO:0000256" key="9">
    <source>
        <dbReference type="PIRNR" id="PIRNR000862"/>
    </source>
</evidence>
<comment type="caution">
    <text evidence="13">The sequence shown here is derived from an EMBL/GenBank/DDBJ whole genome shotgun (WGS) entry which is preliminary data.</text>
</comment>
<keyword evidence="5 9" id="KW-0442">Lipid degradation</keyword>
<comment type="similarity">
    <text evidence="2 9">Belongs to the AB hydrolase superfamily. Lipase family.</text>
</comment>
<keyword evidence="8" id="KW-0458">Lysosome</keyword>
<dbReference type="PIRSF" id="PIRSF000862">
    <property type="entry name" value="Steryl_ester_lip"/>
    <property type="match status" value="1"/>
</dbReference>
<feature type="signal peptide" evidence="11">
    <location>
        <begin position="1"/>
        <end position="22"/>
    </location>
</feature>
<evidence type="ECO:0000256" key="5">
    <source>
        <dbReference type="ARBA" id="ARBA00022963"/>
    </source>
</evidence>
<dbReference type="GO" id="GO:0016042">
    <property type="term" value="P:lipid catabolic process"/>
    <property type="evidence" value="ECO:0007669"/>
    <property type="project" value="UniProtKB-KW"/>
</dbReference>
<feature type="active site" description="Nucleophile" evidence="10">
    <location>
        <position position="174"/>
    </location>
</feature>
<feature type="domain" description="Partial AB-hydrolase lipase" evidence="12">
    <location>
        <begin position="38"/>
        <end position="99"/>
    </location>
</feature>
<evidence type="ECO:0000256" key="7">
    <source>
        <dbReference type="ARBA" id="ARBA00023180"/>
    </source>
</evidence>
<dbReference type="InterPro" id="IPR029058">
    <property type="entry name" value="AB_hydrolase_fold"/>
</dbReference>
<keyword evidence="7" id="KW-0325">Glycoprotein</keyword>
<dbReference type="GO" id="GO:0016788">
    <property type="term" value="F:hydrolase activity, acting on ester bonds"/>
    <property type="evidence" value="ECO:0007669"/>
    <property type="project" value="InterPro"/>
</dbReference>
<feature type="active site" description="Charge relay system" evidence="10">
    <location>
        <position position="396"/>
    </location>
</feature>
<evidence type="ECO:0000256" key="6">
    <source>
        <dbReference type="ARBA" id="ARBA00023098"/>
    </source>
</evidence>
<evidence type="ECO:0000313" key="14">
    <source>
        <dbReference type="Proteomes" id="UP000580250"/>
    </source>
</evidence>
<evidence type="ECO:0000256" key="3">
    <source>
        <dbReference type="ARBA" id="ARBA00022729"/>
    </source>
</evidence>
<name>A0A6V7VM81_MELEN</name>
<keyword evidence="3 11" id="KW-0732">Signal</keyword>
<gene>
    <name evidence="13" type="ORF">MENT_LOCUS27752</name>
</gene>
<proteinExistence type="inferred from homology"/>
<dbReference type="Gene3D" id="3.40.50.1820">
    <property type="entry name" value="alpha/beta hydrolase"/>
    <property type="match status" value="1"/>
</dbReference>
<feature type="active site" description="Charge relay system" evidence="10">
    <location>
        <position position="364"/>
    </location>
</feature>
<dbReference type="InterPro" id="IPR025483">
    <property type="entry name" value="Lipase_euk"/>
</dbReference>
<evidence type="ECO:0000256" key="11">
    <source>
        <dbReference type="SAM" id="SignalP"/>
    </source>
</evidence>
<dbReference type="PANTHER" id="PTHR11005">
    <property type="entry name" value="LYSOSOMAL ACID LIPASE-RELATED"/>
    <property type="match status" value="1"/>
</dbReference>
<evidence type="ECO:0000256" key="4">
    <source>
        <dbReference type="ARBA" id="ARBA00022801"/>
    </source>
</evidence>
<keyword evidence="6" id="KW-0443">Lipid metabolism</keyword>
<dbReference type="AlphaFoldDB" id="A0A6V7VM81"/>
<evidence type="ECO:0000256" key="1">
    <source>
        <dbReference type="ARBA" id="ARBA00004227"/>
    </source>
</evidence>
<evidence type="ECO:0000256" key="10">
    <source>
        <dbReference type="PIRSR" id="PIRSR000862-1"/>
    </source>
</evidence>
<evidence type="ECO:0000313" key="13">
    <source>
        <dbReference type="EMBL" id="CAD2175983.1"/>
    </source>
</evidence>
<feature type="chain" id="PRO_5028078371" description="Lipase" evidence="11">
    <location>
        <begin position="23"/>
        <end position="421"/>
    </location>
</feature>
<evidence type="ECO:0000259" key="12">
    <source>
        <dbReference type="Pfam" id="PF04083"/>
    </source>
</evidence>
<dbReference type="Pfam" id="PF04083">
    <property type="entry name" value="Abhydro_lipase"/>
    <property type="match status" value="1"/>
</dbReference>
<keyword evidence="4 9" id="KW-0378">Hydrolase</keyword>
<evidence type="ECO:0000256" key="2">
    <source>
        <dbReference type="ARBA" id="ARBA00010701"/>
    </source>
</evidence>
<accession>A0A6V7VM81</accession>
<protein>
    <recommendedName>
        <fullName evidence="9">Lipase</fullName>
    </recommendedName>
</protein>